<evidence type="ECO:0000313" key="3">
    <source>
        <dbReference type="Proteomes" id="UP001212498"/>
    </source>
</evidence>
<accession>A0ABT4SQM6</accession>
<proteinExistence type="predicted"/>
<gene>
    <name evidence="2" type="ORF">OUY24_02860</name>
</gene>
<organism evidence="2 3">
    <name type="scientific">Nonomuraea ferruginea</name>
    <dbReference type="NCBI Taxonomy" id="46174"/>
    <lineage>
        <taxon>Bacteria</taxon>
        <taxon>Bacillati</taxon>
        <taxon>Actinomycetota</taxon>
        <taxon>Actinomycetes</taxon>
        <taxon>Streptosporangiales</taxon>
        <taxon>Streptosporangiaceae</taxon>
        <taxon>Nonomuraea</taxon>
    </lineage>
</organism>
<feature type="compositionally biased region" description="Basic residues" evidence="1">
    <location>
        <begin position="54"/>
        <end position="68"/>
    </location>
</feature>
<dbReference type="EMBL" id="JAPNUD010000005">
    <property type="protein sequence ID" value="MDA0639557.1"/>
    <property type="molecule type" value="Genomic_DNA"/>
</dbReference>
<feature type="region of interest" description="Disordered" evidence="1">
    <location>
        <begin position="36"/>
        <end position="68"/>
    </location>
</feature>
<comment type="caution">
    <text evidence="2">The sequence shown here is derived from an EMBL/GenBank/DDBJ whole genome shotgun (WGS) entry which is preliminary data.</text>
</comment>
<name>A0ABT4SQM6_9ACTN</name>
<protein>
    <submittedName>
        <fullName evidence="2">Uncharacterized protein</fullName>
    </submittedName>
</protein>
<evidence type="ECO:0000256" key="1">
    <source>
        <dbReference type="SAM" id="MobiDB-lite"/>
    </source>
</evidence>
<reference evidence="2 3" key="1">
    <citation type="submission" date="2022-11" db="EMBL/GenBank/DDBJ databases">
        <title>Nonomuraea corallina sp. nov., a new species of the genus Nonomuraea isolated from sea side sediment in Thai sea.</title>
        <authorList>
            <person name="Ngamcharungchit C."/>
            <person name="Matsumoto A."/>
            <person name="Suriyachadkun C."/>
            <person name="Panbangred W."/>
            <person name="Inahashi Y."/>
            <person name="Intra B."/>
        </authorList>
    </citation>
    <scope>NUCLEOTIDE SEQUENCE [LARGE SCALE GENOMIC DNA]</scope>
    <source>
        <strain evidence="2 3">DSM 43553</strain>
    </source>
</reference>
<evidence type="ECO:0000313" key="2">
    <source>
        <dbReference type="EMBL" id="MDA0639557.1"/>
    </source>
</evidence>
<dbReference type="Proteomes" id="UP001212498">
    <property type="component" value="Unassembled WGS sequence"/>
</dbReference>
<dbReference type="RefSeq" id="WP_271275044.1">
    <property type="nucleotide sequence ID" value="NZ_BAABFD010000005.1"/>
</dbReference>
<keyword evidence="3" id="KW-1185">Reference proteome</keyword>
<sequence>MPKAPVSAARAALRDAFLDISGIGVVTTHNPFAVNDRIPAGPDEPVRIEPGLRLRGRGHGKGCGRGGRRLLNTRTPACKPPWMGWPLGPKFWQSYFKVTSIAHG</sequence>